<protein>
    <submittedName>
        <fullName evidence="1">Uncharacterized protein</fullName>
    </submittedName>
</protein>
<proteinExistence type="predicted"/>
<dbReference type="EMBL" id="GGEC01063994">
    <property type="protein sequence ID" value="MBX44478.1"/>
    <property type="molecule type" value="Transcribed_RNA"/>
</dbReference>
<accession>A0A2P2NPQ5</accession>
<dbReference type="AlphaFoldDB" id="A0A2P2NPQ5"/>
<evidence type="ECO:0000313" key="1">
    <source>
        <dbReference type="EMBL" id="MBX44478.1"/>
    </source>
</evidence>
<name>A0A2P2NPQ5_RHIMU</name>
<reference evidence="1" key="1">
    <citation type="submission" date="2018-02" db="EMBL/GenBank/DDBJ databases">
        <title>Rhizophora mucronata_Transcriptome.</title>
        <authorList>
            <person name="Meera S.P."/>
            <person name="Sreeshan A."/>
            <person name="Augustine A."/>
        </authorList>
    </citation>
    <scope>NUCLEOTIDE SEQUENCE</scope>
    <source>
        <tissue evidence="1">Leaf</tissue>
    </source>
</reference>
<sequence length="34" mass="4124">MKIRDVKLSGWVYKWQNVEGVAYQRVKGFLWHNS</sequence>
<organism evidence="1">
    <name type="scientific">Rhizophora mucronata</name>
    <name type="common">Asiatic mangrove</name>
    <dbReference type="NCBI Taxonomy" id="61149"/>
    <lineage>
        <taxon>Eukaryota</taxon>
        <taxon>Viridiplantae</taxon>
        <taxon>Streptophyta</taxon>
        <taxon>Embryophyta</taxon>
        <taxon>Tracheophyta</taxon>
        <taxon>Spermatophyta</taxon>
        <taxon>Magnoliopsida</taxon>
        <taxon>eudicotyledons</taxon>
        <taxon>Gunneridae</taxon>
        <taxon>Pentapetalae</taxon>
        <taxon>rosids</taxon>
        <taxon>fabids</taxon>
        <taxon>Malpighiales</taxon>
        <taxon>Rhizophoraceae</taxon>
        <taxon>Rhizophora</taxon>
    </lineage>
</organism>